<dbReference type="EMBL" id="KZ613743">
    <property type="protein sequence ID" value="PMD66805.1"/>
    <property type="molecule type" value="Genomic_DNA"/>
</dbReference>
<dbReference type="OrthoDB" id="610462at2759"/>
<gene>
    <name evidence="5" type="ORF">K444DRAFT_126403</name>
</gene>
<dbReference type="InParanoid" id="A0A2J6TUX4"/>
<dbReference type="InterPro" id="IPR050374">
    <property type="entry name" value="RRT5_SRSF_SR"/>
</dbReference>
<dbReference type="InterPro" id="IPR012677">
    <property type="entry name" value="Nucleotide-bd_a/b_plait_sf"/>
</dbReference>
<keyword evidence="6" id="KW-1185">Reference proteome</keyword>
<dbReference type="GO" id="GO:0003729">
    <property type="term" value="F:mRNA binding"/>
    <property type="evidence" value="ECO:0007669"/>
    <property type="project" value="TreeGrafter"/>
</dbReference>
<sequence>MPLVPAGDETGDYYIIVAGLPWNLSWQKLKDFARNQQPDGSYIEIDHAMIYPQNQTNGWVRVKGKENFFRALGMSSRVVGILADLEAHLNGGELEHRALIADGRNETEPVMLADLGVTASPSQRGRSDSTATDYSTSSGYQQYTGPLMQPFSPQETYSEWNQQPQSNYSPVSPVYSTGGYYQPPSPIYEAPQNAFAVNQPVEYFSAAPQPTIVYAGNMAPATPIYIPQRQPVYACFPMAFNNSVMSPPSTMKSIQQATTSTVNGPVVQTEARKVIIKGLPRDTSEAALISLIDQFSSRSSSSRSSRPYSTAIQHVDLARHSDGRLKGHAFVIFETHRIAKKVVESIDGRKFQGRELRVTLAKEGVEPAETFQQPQQQHGYLTPDSSGRLSESPSMTHGRVDERQEAASKEHRDAQWNGNGDGSSKSAAGKERTRELSSEDRGRKSRPKSKEPTRGTPAVADGSGRRRH</sequence>
<feature type="compositionally biased region" description="Polar residues" evidence="3">
    <location>
        <begin position="370"/>
        <end position="395"/>
    </location>
</feature>
<feature type="compositionally biased region" description="Basic and acidic residues" evidence="3">
    <location>
        <begin position="398"/>
        <end position="414"/>
    </location>
</feature>
<organism evidence="5 6">
    <name type="scientific">Hyaloscypha bicolor E</name>
    <dbReference type="NCBI Taxonomy" id="1095630"/>
    <lineage>
        <taxon>Eukaryota</taxon>
        <taxon>Fungi</taxon>
        <taxon>Dikarya</taxon>
        <taxon>Ascomycota</taxon>
        <taxon>Pezizomycotina</taxon>
        <taxon>Leotiomycetes</taxon>
        <taxon>Helotiales</taxon>
        <taxon>Hyaloscyphaceae</taxon>
        <taxon>Hyaloscypha</taxon>
        <taxon>Hyaloscypha bicolor</taxon>
    </lineage>
</organism>
<dbReference type="GO" id="GO:0005737">
    <property type="term" value="C:cytoplasm"/>
    <property type="evidence" value="ECO:0007669"/>
    <property type="project" value="TreeGrafter"/>
</dbReference>
<proteinExistence type="predicted"/>
<dbReference type="AlphaFoldDB" id="A0A2J6TUX4"/>
<evidence type="ECO:0000313" key="6">
    <source>
        <dbReference type="Proteomes" id="UP000235371"/>
    </source>
</evidence>
<feature type="region of interest" description="Disordered" evidence="3">
    <location>
        <begin position="118"/>
        <end position="137"/>
    </location>
</feature>
<evidence type="ECO:0000259" key="4">
    <source>
        <dbReference type="PROSITE" id="PS50102"/>
    </source>
</evidence>
<dbReference type="GO" id="GO:0005634">
    <property type="term" value="C:nucleus"/>
    <property type="evidence" value="ECO:0007669"/>
    <property type="project" value="TreeGrafter"/>
</dbReference>
<dbReference type="STRING" id="1095630.A0A2J6TUX4"/>
<feature type="domain" description="RRM" evidence="4">
    <location>
        <begin position="272"/>
        <end position="363"/>
    </location>
</feature>
<feature type="region of interest" description="Disordered" evidence="3">
    <location>
        <begin position="367"/>
        <end position="468"/>
    </location>
</feature>
<protein>
    <recommendedName>
        <fullName evidence="4">RRM domain-containing protein</fullName>
    </recommendedName>
</protein>
<evidence type="ECO:0000256" key="2">
    <source>
        <dbReference type="PROSITE-ProRule" id="PRU00176"/>
    </source>
</evidence>
<dbReference type="PROSITE" id="PS50102">
    <property type="entry name" value="RRM"/>
    <property type="match status" value="1"/>
</dbReference>
<feature type="compositionally biased region" description="Basic and acidic residues" evidence="3">
    <location>
        <begin position="428"/>
        <end position="453"/>
    </location>
</feature>
<dbReference type="RefSeq" id="XP_024743709.1">
    <property type="nucleotide sequence ID" value="XM_024870427.1"/>
</dbReference>
<dbReference type="InterPro" id="IPR035979">
    <property type="entry name" value="RBD_domain_sf"/>
</dbReference>
<dbReference type="Proteomes" id="UP000235371">
    <property type="component" value="Unassembled WGS sequence"/>
</dbReference>
<evidence type="ECO:0000256" key="3">
    <source>
        <dbReference type="SAM" id="MobiDB-lite"/>
    </source>
</evidence>
<dbReference type="CDD" id="cd00590">
    <property type="entry name" value="RRM_SF"/>
    <property type="match status" value="1"/>
</dbReference>
<feature type="compositionally biased region" description="Low complexity" evidence="3">
    <location>
        <begin position="128"/>
        <end position="137"/>
    </location>
</feature>
<dbReference type="GeneID" id="36578509"/>
<dbReference type="PANTHER" id="PTHR23003">
    <property type="entry name" value="RNA RECOGNITION MOTIF RRM DOMAIN CONTAINING PROTEIN"/>
    <property type="match status" value="1"/>
</dbReference>
<name>A0A2J6TUX4_9HELO</name>
<dbReference type="SMART" id="SM00360">
    <property type="entry name" value="RRM"/>
    <property type="match status" value="1"/>
</dbReference>
<keyword evidence="1 2" id="KW-0694">RNA-binding</keyword>
<dbReference type="SUPFAM" id="SSF54928">
    <property type="entry name" value="RNA-binding domain, RBD"/>
    <property type="match status" value="1"/>
</dbReference>
<dbReference type="InterPro" id="IPR000504">
    <property type="entry name" value="RRM_dom"/>
</dbReference>
<reference evidence="5 6" key="1">
    <citation type="submission" date="2016-04" db="EMBL/GenBank/DDBJ databases">
        <title>A degradative enzymes factory behind the ericoid mycorrhizal symbiosis.</title>
        <authorList>
            <consortium name="DOE Joint Genome Institute"/>
            <person name="Martino E."/>
            <person name="Morin E."/>
            <person name="Grelet G."/>
            <person name="Kuo A."/>
            <person name="Kohler A."/>
            <person name="Daghino S."/>
            <person name="Barry K."/>
            <person name="Choi C."/>
            <person name="Cichocki N."/>
            <person name="Clum A."/>
            <person name="Copeland A."/>
            <person name="Hainaut M."/>
            <person name="Haridas S."/>
            <person name="Labutti K."/>
            <person name="Lindquist E."/>
            <person name="Lipzen A."/>
            <person name="Khouja H.-R."/>
            <person name="Murat C."/>
            <person name="Ohm R."/>
            <person name="Olson A."/>
            <person name="Spatafora J."/>
            <person name="Veneault-Fourrey C."/>
            <person name="Henrissat B."/>
            <person name="Grigoriev I."/>
            <person name="Martin F."/>
            <person name="Perotto S."/>
        </authorList>
    </citation>
    <scope>NUCLEOTIDE SEQUENCE [LARGE SCALE GENOMIC DNA]</scope>
    <source>
        <strain evidence="5 6">E</strain>
    </source>
</reference>
<evidence type="ECO:0000256" key="1">
    <source>
        <dbReference type="ARBA" id="ARBA00022884"/>
    </source>
</evidence>
<accession>A0A2J6TUX4</accession>
<dbReference type="Gene3D" id="3.30.70.330">
    <property type="match status" value="1"/>
</dbReference>
<dbReference type="Pfam" id="PF00076">
    <property type="entry name" value="RRM_1"/>
    <property type="match status" value="1"/>
</dbReference>
<feature type="compositionally biased region" description="Polar residues" evidence="3">
    <location>
        <begin position="416"/>
        <end position="426"/>
    </location>
</feature>
<evidence type="ECO:0000313" key="5">
    <source>
        <dbReference type="EMBL" id="PMD66805.1"/>
    </source>
</evidence>